<dbReference type="SUPFAM" id="SSF56112">
    <property type="entry name" value="Protein kinase-like (PK-like)"/>
    <property type="match status" value="1"/>
</dbReference>
<dbReference type="PANTHER" id="PTHR24416:SF489">
    <property type="entry name" value="PROTEIN KINASE DOMAIN-CONTAINING PROTEIN"/>
    <property type="match status" value="1"/>
</dbReference>
<keyword evidence="2 7" id="KW-0812">Transmembrane</keyword>
<protein>
    <recommendedName>
        <fullName evidence="9">Protein kinase domain-containing protein</fullName>
    </recommendedName>
</protein>
<dbReference type="WBParaSite" id="TREG1_4000.1">
    <property type="protein sequence ID" value="TREG1_4000.1"/>
    <property type="gene ID" value="TREG1_4000"/>
</dbReference>
<dbReference type="InterPro" id="IPR050122">
    <property type="entry name" value="RTK"/>
</dbReference>
<name>A0AA85JR31_TRIRE</name>
<keyword evidence="10" id="KW-1185">Reference proteome</keyword>
<dbReference type="Gene3D" id="1.10.510.10">
    <property type="entry name" value="Transferase(Phosphotransferase) domain 1"/>
    <property type="match status" value="1"/>
</dbReference>
<dbReference type="InterPro" id="IPR011009">
    <property type="entry name" value="Kinase-like_dom_sf"/>
</dbReference>
<feature type="compositionally biased region" description="Polar residues" evidence="6">
    <location>
        <begin position="175"/>
        <end position="189"/>
    </location>
</feature>
<dbReference type="InterPro" id="IPR028082">
    <property type="entry name" value="Peripla_BP_I"/>
</dbReference>
<dbReference type="GO" id="GO:0004714">
    <property type="term" value="F:transmembrane receptor protein tyrosine kinase activity"/>
    <property type="evidence" value="ECO:0007669"/>
    <property type="project" value="TreeGrafter"/>
</dbReference>
<dbReference type="Proteomes" id="UP000050795">
    <property type="component" value="Unassembled WGS sequence"/>
</dbReference>
<dbReference type="InterPro" id="IPR001245">
    <property type="entry name" value="Ser-Thr/Tyr_kinase_cat_dom"/>
</dbReference>
<feature type="region of interest" description="Disordered" evidence="6">
    <location>
        <begin position="699"/>
        <end position="729"/>
    </location>
</feature>
<evidence type="ECO:0000256" key="4">
    <source>
        <dbReference type="ARBA" id="ARBA00023136"/>
    </source>
</evidence>
<dbReference type="InterPro" id="IPR017441">
    <property type="entry name" value="Protein_kinase_ATP_BS"/>
</dbReference>
<evidence type="ECO:0000256" key="8">
    <source>
        <dbReference type="SAM" id="SignalP"/>
    </source>
</evidence>
<feature type="transmembrane region" description="Helical" evidence="7">
    <location>
        <begin position="985"/>
        <end position="1007"/>
    </location>
</feature>
<evidence type="ECO:0000259" key="9">
    <source>
        <dbReference type="PROSITE" id="PS50011"/>
    </source>
</evidence>
<feature type="chain" id="PRO_5041702766" description="Protein kinase domain-containing protein" evidence="8">
    <location>
        <begin position="27"/>
        <end position="1187"/>
    </location>
</feature>
<keyword evidence="8" id="KW-0732">Signal</keyword>
<dbReference type="PANTHER" id="PTHR24416">
    <property type="entry name" value="TYROSINE-PROTEIN KINASE RECEPTOR"/>
    <property type="match status" value="1"/>
</dbReference>
<feature type="domain" description="Protein kinase" evidence="9">
    <location>
        <begin position="1039"/>
        <end position="1187"/>
    </location>
</feature>
<dbReference type="PROSITE" id="PS00107">
    <property type="entry name" value="PROTEIN_KINASE_ATP"/>
    <property type="match status" value="1"/>
</dbReference>
<proteinExistence type="predicted"/>
<keyword evidence="4 7" id="KW-0472">Membrane</keyword>
<evidence type="ECO:0000313" key="10">
    <source>
        <dbReference type="Proteomes" id="UP000050795"/>
    </source>
</evidence>
<dbReference type="AlphaFoldDB" id="A0AA85JR31"/>
<reference evidence="10" key="1">
    <citation type="submission" date="2022-06" db="EMBL/GenBank/DDBJ databases">
        <authorList>
            <person name="Berger JAMES D."/>
            <person name="Berger JAMES D."/>
        </authorList>
    </citation>
    <scope>NUCLEOTIDE SEQUENCE [LARGE SCALE GENOMIC DNA]</scope>
</reference>
<dbReference type="Pfam" id="PF01094">
    <property type="entry name" value="ANF_receptor"/>
    <property type="match status" value="1"/>
</dbReference>
<keyword evidence="5" id="KW-0547">Nucleotide-binding</keyword>
<dbReference type="GO" id="GO:0007169">
    <property type="term" value="P:cell surface receptor protein tyrosine kinase signaling pathway"/>
    <property type="evidence" value="ECO:0007669"/>
    <property type="project" value="TreeGrafter"/>
</dbReference>
<feature type="region of interest" description="Disordered" evidence="6">
    <location>
        <begin position="170"/>
        <end position="189"/>
    </location>
</feature>
<comment type="subcellular location">
    <subcellularLocation>
        <location evidence="1">Membrane</location>
        <topology evidence="1">Single-pass membrane protein</topology>
    </subcellularLocation>
</comment>
<dbReference type="Pfam" id="PF07714">
    <property type="entry name" value="PK_Tyr_Ser-Thr"/>
    <property type="match status" value="1"/>
</dbReference>
<feature type="binding site" evidence="5">
    <location>
        <position position="1070"/>
    </location>
    <ligand>
        <name>ATP</name>
        <dbReference type="ChEBI" id="CHEBI:30616"/>
    </ligand>
</feature>
<dbReference type="PROSITE" id="PS50011">
    <property type="entry name" value="PROTEIN_KINASE_DOM"/>
    <property type="match status" value="1"/>
</dbReference>
<accession>A0AA85JR31</accession>
<dbReference type="GO" id="GO:0005524">
    <property type="term" value="F:ATP binding"/>
    <property type="evidence" value="ECO:0007669"/>
    <property type="project" value="UniProtKB-UniRule"/>
</dbReference>
<evidence type="ECO:0000256" key="3">
    <source>
        <dbReference type="ARBA" id="ARBA00022989"/>
    </source>
</evidence>
<evidence type="ECO:0000256" key="1">
    <source>
        <dbReference type="ARBA" id="ARBA00004167"/>
    </source>
</evidence>
<evidence type="ECO:0000256" key="7">
    <source>
        <dbReference type="SAM" id="Phobius"/>
    </source>
</evidence>
<evidence type="ECO:0000256" key="6">
    <source>
        <dbReference type="SAM" id="MobiDB-lite"/>
    </source>
</evidence>
<dbReference type="GO" id="GO:0005886">
    <property type="term" value="C:plasma membrane"/>
    <property type="evidence" value="ECO:0007669"/>
    <property type="project" value="TreeGrafter"/>
</dbReference>
<evidence type="ECO:0000256" key="2">
    <source>
        <dbReference type="ARBA" id="ARBA00022692"/>
    </source>
</evidence>
<keyword evidence="3 7" id="KW-1133">Transmembrane helix</keyword>
<feature type="signal peptide" evidence="8">
    <location>
        <begin position="1"/>
        <end position="26"/>
    </location>
</feature>
<keyword evidence="5" id="KW-0067">ATP-binding</keyword>
<dbReference type="InterPro" id="IPR000719">
    <property type="entry name" value="Prot_kinase_dom"/>
</dbReference>
<sequence>MDPILLSLKLSCRLVFLMIITGSCLHSSSPTTSCLNMAERSKWNRSFHFNNRELRLKLEVTNRPSHWIINYIFEILARERLGYQSIEFIKQNMDHPYQAISRLDCKDVNCFKIPEVHINLELWLSLGTTTNFWIPHNRVIDNGPLGPVNRWAVSSEEGFVSQLSKLMESPEKESNCQNTSHSTDQPVNAQNEECDANLCSPSDFVNEFIRYFTGSDIISSKSSSHSSSSSSFSADQQLSSSSTTMSIIDWYPSHGPGASPLPSAFHFPVKQNQINSTVSQVVVFDTIHRCTSQLDSTILDNNHQHQDVKKKSFCRFESQQATKLSWAKLKSTVPLIYQLVDRMHFSQSEYEDLLKSANSLNPNSGVDIQSHYRDVACKWIRLSPTRWSSWTEGWNKKQNLTIAGLFSFYGKWVVSNLDHVAQQAISFVNNNPDYFSNTEYALTLDVHNLTCSQDVVLNDYFDLVTKSKDQKIIGVIAALCSDSIEPVVEVANMRRQIVVSPTVESVRFARRRQYPYFFRTVPSMTHVSLILIRLFNYWGWRRVAVFREDDHFFDPLVFQSNGIELIADFVMKENQLTYITVYQGLKLMNDRRSRIFMIEYFAKGTALILCAAYHLGMHFDSGYVWFLNPWLSGNWWQSVDIHPPECTRDEMLNMTGWTFTIGHQLIMEPLMHKQNTQRQIHRRSSSSREYSRKFKHPLYNGGHDVDADHNDDDDQDYHSSSNSAESQRSVFSTKSENIDYIDSSHDYAIHTYESVIVLATALVHLLHQNPSCISVFDTSTSIAETYKELIAETDFHYTISSKFIILDNSTSSSSSSSTTYTQPMISLDTDFRYVHKKKDNNNNNNNNNGIKSAQLRFNPFNERIADYWLLRQYQVNQSIPIVLWSLQSDLLNNGETETDPNGDGDVDAAFMRSLLLDTSDLSAFVTSEHFSQLMGERWLNDVSWSSSRNNGNNGRPPHDGSENQDDCTFGVISRLFGVNCTGSTVIVTISIVITVVILCFILFIVYYRRKLKQTQLRIRQPYENLCNELKDIDIPSTDIVLNRRVGQGAFGMVYGGEAKRNGRWEAVAVKVIGNKATYEGKTDFLSEAKLMRSLDHRNIVHLIGICLYPKENHLYLIMEFMLNGDLKTYLLSRRVLAQQMPEHEGICPATLTGMAIDIAEGLAYLHRKNLIHRISPVGIVLSVQTVL</sequence>
<dbReference type="InterPro" id="IPR001828">
    <property type="entry name" value="ANF_lig-bd_rcpt"/>
</dbReference>
<organism evidence="10 11">
    <name type="scientific">Trichobilharzia regenti</name>
    <name type="common">Nasal bird schistosome</name>
    <dbReference type="NCBI Taxonomy" id="157069"/>
    <lineage>
        <taxon>Eukaryota</taxon>
        <taxon>Metazoa</taxon>
        <taxon>Spiralia</taxon>
        <taxon>Lophotrochozoa</taxon>
        <taxon>Platyhelminthes</taxon>
        <taxon>Trematoda</taxon>
        <taxon>Digenea</taxon>
        <taxon>Strigeidida</taxon>
        <taxon>Schistosomatoidea</taxon>
        <taxon>Schistosomatidae</taxon>
        <taxon>Trichobilharzia</taxon>
    </lineage>
</organism>
<dbReference type="GO" id="GO:0043235">
    <property type="term" value="C:receptor complex"/>
    <property type="evidence" value="ECO:0007669"/>
    <property type="project" value="TreeGrafter"/>
</dbReference>
<dbReference type="Gene3D" id="3.30.200.20">
    <property type="entry name" value="Phosphorylase Kinase, domain 1"/>
    <property type="match status" value="1"/>
</dbReference>
<evidence type="ECO:0000313" key="11">
    <source>
        <dbReference type="WBParaSite" id="TREG1_4000.1"/>
    </source>
</evidence>
<evidence type="ECO:0000256" key="5">
    <source>
        <dbReference type="PROSITE-ProRule" id="PRU10141"/>
    </source>
</evidence>
<dbReference type="Gene3D" id="3.40.50.2300">
    <property type="match status" value="2"/>
</dbReference>
<dbReference type="SUPFAM" id="SSF53822">
    <property type="entry name" value="Periplasmic binding protein-like I"/>
    <property type="match status" value="1"/>
</dbReference>
<reference evidence="11" key="2">
    <citation type="submission" date="2023-11" db="UniProtKB">
        <authorList>
            <consortium name="WormBaseParasite"/>
        </authorList>
    </citation>
    <scope>IDENTIFICATION</scope>
</reference>